<dbReference type="PANTHER" id="PTHR37291:SF1">
    <property type="entry name" value="TYPE IV METHYL-DIRECTED RESTRICTION ENZYME ECOKMCRB SUBUNIT"/>
    <property type="match status" value="1"/>
</dbReference>
<dbReference type="OrthoDB" id="9781481at2"/>
<proteinExistence type="predicted"/>
<accession>A0A1M5RCL2</accession>
<dbReference type="AlphaFoldDB" id="A0A1M5RCL2"/>
<organism evidence="2 3">
    <name type="scientific">Thermosipho atlanticus DSM 15807</name>
    <dbReference type="NCBI Taxonomy" id="1123380"/>
    <lineage>
        <taxon>Bacteria</taxon>
        <taxon>Thermotogati</taxon>
        <taxon>Thermotogota</taxon>
        <taxon>Thermotogae</taxon>
        <taxon>Thermotogales</taxon>
        <taxon>Fervidobacteriaceae</taxon>
        <taxon>Thermosipho</taxon>
    </lineage>
</organism>
<keyword evidence="3" id="KW-1185">Reference proteome</keyword>
<gene>
    <name evidence="2" type="ORF">SAMN02745199_0459</name>
</gene>
<name>A0A1M5RCL2_9BACT</name>
<reference evidence="3" key="1">
    <citation type="submission" date="2016-11" db="EMBL/GenBank/DDBJ databases">
        <authorList>
            <person name="Varghese N."/>
            <person name="Submissions S."/>
        </authorList>
    </citation>
    <scope>NUCLEOTIDE SEQUENCE [LARGE SCALE GENOMIC DNA]</scope>
    <source>
        <strain evidence="3">DSM 15807</strain>
    </source>
</reference>
<feature type="domain" description="AAA+ ATPase" evidence="1">
    <location>
        <begin position="509"/>
        <end position="679"/>
    </location>
</feature>
<dbReference type="PANTHER" id="PTHR37291">
    <property type="entry name" value="5-METHYLCYTOSINE-SPECIFIC RESTRICTION ENZYME B"/>
    <property type="match status" value="1"/>
</dbReference>
<dbReference type="GO" id="GO:0016887">
    <property type="term" value="F:ATP hydrolysis activity"/>
    <property type="evidence" value="ECO:0007669"/>
    <property type="project" value="InterPro"/>
</dbReference>
<dbReference type="InterPro" id="IPR052934">
    <property type="entry name" value="Methyl-DNA_Rec/Restrict_Enz"/>
</dbReference>
<dbReference type="SMART" id="SM00382">
    <property type="entry name" value="AAA"/>
    <property type="match status" value="1"/>
</dbReference>
<dbReference type="Gene3D" id="3.40.50.300">
    <property type="entry name" value="P-loop containing nucleotide triphosphate hydrolases"/>
    <property type="match status" value="1"/>
</dbReference>
<dbReference type="SUPFAM" id="SSF52540">
    <property type="entry name" value="P-loop containing nucleoside triphosphate hydrolases"/>
    <property type="match status" value="1"/>
</dbReference>
<dbReference type="RefSeq" id="WP_073071697.1">
    <property type="nucleotide sequence ID" value="NZ_FQXN01000001.1"/>
</dbReference>
<dbReference type="InterPro" id="IPR011704">
    <property type="entry name" value="ATPase_dyneun-rel_AAA"/>
</dbReference>
<dbReference type="Pfam" id="PF07728">
    <property type="entry name" value="AAA_5"/>
    <property type="match status" value="1"/>
</dbReference>
<evidence type="ECO:0000259" key="1">
    <source>
        <dbReference type="SMART" id="SM00382"/>
    </source>
</evidence>
<evidence type="ECO:0000313" key="3">
    <source>
        <dbReference type="Proteomes" id="UP000242592"/>
    </source>
</evidence>
<sequence length="794" mass="92649">MNIEKLRKFWQEDNYFDIAIDEYKKFKNTNIYNEQYKKEILSELNSFFKKIEINSDNVNEVIERLKNSNPSKGSFVHWIEIDNLLKITRSFPETMANALNVLYDGSFVLIEKLKEFEQIIKEVKPNFRLGTPLIGYLLASFDYEKYPLYKDEIFKNLLNFFNIEWNFENTIEKYFSYFQTCNLLKDYFVEKGYLKNPNILDIQDFIYCVFSSDYQELLFKLNLKYLHEKSKLLYKFENDIDLFMNYLNNLDKGYLEYLYEKYTDSEKVNLIRAKIIELLINNKKLTVEKLEEIKEAISNLYDKDILVVWNNFRILFPLYYEKYKKRIKIILKNIAGILKSLVAENIDRNLKLKTHIVDFYGAQNFGKDECWVALFPEEKASHKKSAQLFLIVFPEKIEYGLILGWDVRKGKKSQGYFDDVEHKTSADELSLNVLLNKYKEIFPKFLEINGLDSSKVINSSSYKGLETKDKIVSTSGIISQIDWNKFSIKNLYFENSELLVSQILISLKSGKHIILVGPPGTGKSKLAKEICESLGISYEFTTALSDWSTFDTIGGYKPNPDGTLYFEEGIFLKTLMNKNHKELKWLIIDEINRADIDKAFGPLLSVLTGDQVVLSFKSRSGDNIKIVPETDGNIIIENDNIYVLPKDFRIIGTMNTYDKTSLYELSYAFMRRFAFVYIGVPKNINSDVLENYLEKWDIKKSVGLRDSLAEIWNIVNKYRLIGPAVIRDIAEYVENGGDYTSALVLYVLPQFEGLSETKIKNFVSELVKSSIGEFSNQKDVLTEFIKDFFGISME</sequence>
<dbReference type="EMBL" id="FQXN01000001">
    <property type="protein sequence ID" value="SHH23870.1"/>
    <property type="molecule type" value="Genomic_DNA"/>
</dbReference>
<dbReference type="Proteomes" id="UP000242592">
    <property type="component" value="Unassembled WGS sequence"/>
</dbReference>
<dbReference type="InterPro" id="IPR027417">
    <property type="entry name" value="P-loop_NTPase"/>
</dbReference>
<dbReference type="InterPro" id="IPR003593">
    <property type="entry name" value="AAA+_ATPase"/>
</dbReference>
<dbReference type="GO" id="GO:0005524">
    <property type="term" value="F:ATP binding"/>
    <property type="evidence" value="ECO:0007669"/>
    <property type="project" value="InterPro"/>
</dbReference>
<evidence type="ECO:0000313" key="2">
    <source>
        <dbReference type="EMBL" id="SHH23870.1"/>
    </source>
</evidence>
<protein>
    <submittedName>
        <fullName evidence="2">AAA domain (Dynein-related subfamily)</fullName>
    </submittedName>
</protein>